<keyword evidence="2" id="KW-1133">Transmembrane helix</keyword>
<dbReference type="WBParaSite" id="maker-uti_cns_0037403-snap-gene-0.4-mRNA-1">
    <property type="protein sequence ID" value="maker-uti_cns_0037403-snap-gene-0.4-mRNA-1"/>
    <property type="gene ID" value="maker-uti_cns_0037403-snap-gene-0.4"/>
</dbReference>
<name>A0A1I8IZ21_9PLAT</name>
<evidence type="ECO:0000256" key="1">
    <source>
        <dbReference type="SAM" id="MobiDB-lite"/>
    </source>
</evidence>
<accession>A0A1I8IZ21</accession>
<feature type="transmembrane region" description="Helical" evidence="2">
    <location>
        <begin position="12"/>
        <end position="31"/>
    </location>
</feature>
<organism evidence="3 4">
    <name type="scientific">Macrostomum lignano</name>
    <dbReference type="NCBI Taxonomy" id="282301"/>
    <lineage>
        <taxon>Eukaryota</taxon>
        <taxon>Metazoa</taxon>
        <taxon>Spiralia</taxon>
        <taxon>Lophotrochozoa</taxon>
        <taxon>Platyhelminthes</taxon>
        <taxon>Rhabditophora</taxon>
        <taxon>Macrostomorpha</taxon>
        <taxon>Macrostomida</taxon>
        <taxon>Macrostomidae</taxon>
        <taxon>Macrostomum</taxon>
    </lineage>
</organism>
<feature type="region of interest" description="Disordered" evidence="1">
    <location>
        <begin position="233"/>
        <end position="269"/>
    </location>
</feature>
<keyword evidence="3" id="KW-1185">Reference proteome</keyword>
<feature type="compositionally biased region" description="Low complexity" evidence="1">
    <location>
        <begin position="77"/>
        <end position="100"/>
    </location>
</feature>
<dbReference type="AlphaFoldDB" id="A0A1I8IZ21"/>
<sequence>RVWGSTLGRGGLLLLIAGSGLLTAAALHHFCKEPARRQLLDRLVRIGSSIKLCCGASGAAAALPHRSSRRLERRAPARGGKSATGAAAAAAPSPAHPAESTELLMECRNPPTPMNSARCPSIANTADPRQLGFSFRRRRCRRERRDEAGIRSLTLSMALASSKAADLVVRIESADGCGRTQRCCSSRRITDSASVWVSFLKLSCDGVRRCPGTKAGCVCGVLMTYAVSPASSQLSSSSDEAATDAALEPADEDGVAKEFGSAPIDSRIR</sequence>
<evidence type="ECO:0000313" key="4">
    <source>
        <dbReference type="WBParaSite" id="maker-uti_cns_0037403-snap-gene-0.4-mRNA-1"/>
    </source>
</evidence>
<feature type="compositionally biased region" description="Low complexity" evidence="1">
    <location>
        <begin position="233"/>
        <end position="248"/>
    </location>
</feature>
<proteinExistence type="predicted"/>
<feature type="region of interest" description="Disordered" evidence="1">
    <location>
        <begin position="65"/>
        <end position="100"/>
    </location>
</feature>
<protein>
    <submittedName>
        <fullName evidence="4">RMDN1</fullName>
    </submittedName>
</protein>
<keyword evidence="2" id="KW-0472">Membrane</keyword>
<dbReference type="Proteomes" id="UP000095280">
    <property type="component" value="Unplaced"/>
</dbReference>
<evidence type="ECO:0000313" key="3">
    <source>
        <dbReference type="Proteomes" id="UP000095280"/>
    </source>
</evidence>
<keyword evidence="2" id="KW-0812">Transmembrane</keyword>
<reference evidence="4" key="1">
    <citation type="submission" date="2016-11" db="UniProtKB">
        <authorList>
            <consortium name="WormBaseParasite"/>
        </authorList>
    </citation>
    <scope>IDENTIFICATION</scope>
</reference>
<evidence type="ECO:0000256" key="2">
    <source>
        <dbReference type="SAM" id="Phobius"/>
    </source>
</evidence>